<accession>A0A2H1GPX5</accession>
<sequence length="363" mass="40837">MMSTPEETVKAMTAFYQQVVKHLSFDSDALKIAPVEGWPDLDPSVKDKSAAVLELLRHSPYLHPKDPYDLMCVYDNTVAVSYLPGNHRTGAMDDIFPIPSHCVYLTSGVGQHGYSLILDTGNGTITIWSSAGLFLETDYEDLEKIPEHEQWREHRTLPAAEVLDLWTKMFVVPHAPGSETVGEIRMADPHRAEARAQEDTHLCEWYPNELALRRIVGEADSEDFPRYKMVQAQYDVAGKTEEVIELLRHIPYLDGEGLVIWDGDTYNLDYASSAKCLMEDAYPLPGHCVYLTSGGGSGYSLILDTEKDTITEYRTPYSAMPPTKLPKTELWREQFTLPAEKFLTLWTKSAARLVAEGKTEGML</sequence>
<reference evidence="2" key="1">
    <citation type="submission" date="2017-05" db="EMBL/GenBank/DDBJ databases">
        <authorList>
            <person name="Song R."/>
            <person name="Chenine A.L."/>
            <person name="Ruprecht R.M."/>
        </authorList>
    </citation>
    <scope>NUCLEOTIDE SEQUENCE [LARGE SCALE GENOMIC DNA]</scope>
</reference>
<dbReference type="EMBL" id="LT854259">
    <property type="protein sequence ID" value="SMR55635.1"/>
    <property type="molecule type" value="Genomic_DNA"/>
</dbReference>
<name>A0A2H1GPX5_ZYMTR</name>
<dbReference type="Proteomes" id="UP000245764">
    <property type="component" value="Chromosome 7"/>
</dbReference>
<proteinExistence type="predicted"/>
<protein>
    <submittedName>
        <fullName evidence="1">Uncharacterized protein</fullName>
    </submittedName>
</protein>
<evidence type="ECO:0000313" key="1">
    <source>
        <dbReference type="EMBL" id="SMR55635.1"/>
    </source>
</evidence>
<gene>
    <name evidence="1" type="ORF">ZT1E4_G7983</name>
</gene>
<evidence type="ECO:0000313" key="2">
    <source>
        <dbReference type="Proteomes" id="UP000245764"/>
    </source>
</evidence>
<organism evidence="1 2">
    <name type="scientific">Zymoseptoria tritici ST99CH_1E4</name>
    <dbReference type="NCBI Taxonomy" id="1276532"/>
    <lineage>
        <taxon>Eukaryota</taxon>
        <taxon>Fungi</taxon>
        <taxon>Dikarya</taxon>
        <taxon>Ascomycota</taxon>
        <taxon>Pezizomycotina</taxon>
        <taxon>Dothideomycetes</taxon>
        <taxon>Dothideomycetidae</taxon>
        <taxon>Mycosphaerellales</taxon>
        <taxon>Mycosphaerellaceae</taxon>
        <taxon>Zymoseptoria</taxon>
    </lineage>
</organism>
<dbReference type="AlphaFoldDB" id="A0A2H1GPX5"/>